<dbReference type="PANTHER" id="PTHR36035">
    <property type="entry name" value="PROTEIN DISULFIDE-ISOMERASE SCO2"/>
    <property type="match status" value="1"/>
</dbReference>
<accession>A0ABM3HG95</accession>
<feature type="domain" description="EF-hand" evidence="2">
    <location>
        <begin position="403"/>
        <end position="438"/>
    </location>
</feature>
<dbReference type="RefSeq" id="XP_048135634.1">
    <property type="nucleotide sequence ID" value="XM_048279677.1"/>
</dbReference>
<keyword evidence="1" id="KW-0106">Calcium</keyword>
<dbReference type="InterPro" id="IPR002048">
    <property type="entry name" value="EF_hand_dom"/>
</dbReference>
<dbReference type="SUPFAM" id="SSF47473">
    <property type="entry name" value="EF-hand"/>
    <property type="match status" value="1"/>
</dbReference>
<feature type="domain" description="EF-hand" evidence="2">
    <location>
        <begin position="332"/>
        <end position="366"/>
    </location>
</feature>
<dbReference type="PANTHER" id="PTHR36035:SF1">
    <property type="entry name" value="PROTEIN DISULFIDE-ISOMERASE SCO2"/>
    <property type="match status" value="1"/>
</dbReference>
<dbReference type="Pfam" id="PF13499">
    <property type="entry name" value="EF-hand_7"/>
    <property type="match status" value="2"/>
</dbReference>
<evidence type="ECO:0000313" key="4">
    <source>
        <dbReference type="RefSeq" id="XP_048135634.1"/>
    </source>
</evidence>
<protein>
    <submittedName>
        <fullName evidence="4">Calcium-dependent protein kinase 5-like</fullName>
    </submittedName>
</protein>
<dbReference type="PRINTS" id="PR00450">
    <property type="entry name" value="RECOVERIN"/>
</dbReference>
<evidence type="ECO:0000259" key="2">
    <source>
        <dbReference type="PROSITE" id="PS50222"/>
    </source>
</evidence>
<dbReference type="CDD" id="cd00051">
    <property type="entry name" value="EFh"/>
    <property type="match status" value="2"/>
</dbReference>
<reference evidence="4" key="1">
    <citation type="submission" date="2025-08" db="UniProtKB">
        <authorList>
            <consortium name="RefSeq"/>
        </authorList>
    </citation>
    <scope>IDENTIFICATION</scope>
    <source>
        <tissue evidence="4">Leaf</tissue>
    </source>
</reference>
<dbReference type="InterPro" id="IPR011992">
    <property type="entry name" value="EF-hand-dom_pair"/>
</dbReference>
<dbReference type="InterPro" id="IPR018247">
    <property type="entry name" value="EF_Hand_1_Ca_BS"/>
</dbReference>
<sequence length="439" mass="48839">MFPINPSSTFVLSKPSPLFGARPSLACRAAGDVPAGPAFPRWLQFPVASAADAARVGQDFDGGAVADASAAARRGGGGNGGVKAHAMEKKWSRDRESYLTDDGDALPLPMAYPNSSPVTPEEIDKRLRCDPVVEDCKEVVYEWTGKCRSCQGSGFVSYYNKRGRETICKCIPCLGIGYVQKITARKDIEVMEDLDNGKPLEDDSCNTVISRSTIERIFGIHALYLTWIVLQVEELIPRFMYCFLKRVENFASWKMSTFSYLDLQYNLSKRKILRGPSRLLSPRSRQNSGLLPTFQPNVEEMKRVFDKFDANKDGKISQQEYKAVLRALGKENLIGEVPQIFRVADLDGDGFIDFQEFMEAQKKGGGIRTRDIQSAFGTFDLNGDGKITAEEVLKVLGSLGERCSLEDCRRMVRAVDRDGDGAVDMDEFMTMMTRTLKSN</sequence>
<dbReference type="InterPro" id="IPR037477">
    <property type="entry name" value="SCO2"/>
</dbReference>
<name>A0ABM3HG95_9MYRT</name>
<dbReference type="PROSITE" id="PS50222">
    <property type="entry name" value="EF_HAND_2"/>
    <property type="match status" value="4"/>
</dbReference>
<dbReference type="GeneID" id="115737177"/>
<evidence type="ECO:0000313" key="3">
    <source>
        <dbReference type="Proteomes" id="UP000827889"/>
    </source>
</evidence>
<gene>
    <name evidence="4" type="primary">LOC115737177</name>
</gene>
<dbReference type="PROSITE" id="PS00018">
    <property type="entry name" value="EF_HAND_1"/>
    <property type="match status" value="3"/>
</dbReference>
<proteinExistence type="predicted"/>
<dbReference type="Proteomes" id="UP000827889">
    <property type="component" value="Chromosome 5"/>
</dbReference>
<dbReference type="Gene3D" id="1.10.238.10">
    <property type="entry name" value="EF-hand"/>
    <property type="match status" value="2"/>
</dbReference>
<organism evidence="3 4">
    <name type="scientific">Rhodamnia argentea</name>
    <dbReference type="NCBI Taxonomy" id="178133"/>
    <lineage>
        <taxon>Eukaryota</taxon>
        <taxon>Viridiplantae</taxon>
        <taxon>Streptophyta</taxon>
        <taxon>Embryophyta</taxon>
        <taxon>Tracheophyta</taxon>
        <taxon>Spermatophyta</taxon>
        <taxon>Magnoliopsida</taxon>
        <taxon>eudicotyledons</taxon>
        <taxon>Gunneridae</taxon>
        <taxon>Pentapetalae</taxon>
        <taxon>rosids</taxon>
        <taxon>malvids</taxon>
        <taxon>Myrtales</taxon>
        <taxon>Myrtaceae</taxon>
        <taxon>Myrtoideae</taxon>
        <taxon>Myrteae</taxon>
        <taxon>Australasian group</taxon>
        <taxon>Rhodamnia</taxon>
    </lineage>
</organism>
<dbReference type="SMART" id="SM00054">
    <property type="entry name" value="EFh"/>
    <property type="match status" value="4"/>
</dbReference>
<evidence type="ECO:0000256" key="1">
    <source>
        <dbReference type="ARBA" id="ARBA00022837"/>
    </source>
</evidence>
<feature type="domain" description="EF-hand" evidence="2">
    <location>
        <begin position="296"/>
        <end position="331"/>
    </location>
</feature>
<feature type="domain" description="EF-hand" evidence="2">
    <location>
        <begin position="367"/>
        <end position="402"/>
    </location>
</feature>
<keyword evidence="3" id="KW-1185">Reference proteome</keyword>